<sequence>MAATPLIPHLQPSACLWPWSMSCASLECQAVAQARSAARRPDPARTGRIWDARVAAFPHGECVRLRPVKTQIARIGQCSSLDVGWIVLAVEDVAAVSIVGGLLASSTTSSGKPRL</sequence>
<evidence type="ECO:0000313" key="1">
    <source>
        <dbReference type="EMBL" id="CAD6252796.1"/>
    </source>
</evidence>
<dbReference type="Proteomes" id="UP000604825">
    <property type="component" value="Unassembled WGS sequence"/>
</dbReference>
<keyword evidence="2" id="KW-1185">Reference proteome</keyword>
<name>A0A811Q7V1_9POAL</name>
<comment type="caution">
    <text evidence="1">The sequence shown here is derived from an EMBL/GenBank/DDBJ whole genome shotgun (WGS) entry which is preliminary data.</text>
</comment>
<evidence type="ECO:0000313" key="2">
    <source>
        <dbReference type="Proteomes" id="UP000604825"/>
    </source>
</evidence>
<reference evidence="1" key="1">
    <citation type="submission" date="2020-10" db="EMBL/GenBank/DDBJ databases">
        <authorList>
            <person name="Han B."/>
            <person name="Lu T."/>
            <person name="Zhao Q."/>
            <person name="Huang X."/>
            <person name="Zhao Y."/>
        </authorList>
    </citation>
    <scope>NUCLEOTIDE SEQUENCE</scope>
</reference>
<dbReference type="AlphaFoldDB" id="A0A811Q7V1"/>
<dbReference type="EMBL" id="CAJGYO010000009">
    <property type="protein sequence ID" value="CAD6252796.1"/>
    <property type="molecule type" value="Genomic_DNA"/>
</dbReference>
<gene>
    <name evidence="1" type="ORF">NCGR_LOCUS36443</name>
</gene>
<protein>
    <submittedName>
        <fullName evidence="1">Uncharacterized protein</fullName>
    </submittedName>
</protein>
<accession>A0A811Q7V1</accession>
<proteinExistence type="predicted"/>
<organism evidence="1 2">
    <name type="scientific">Miscanthus lutarioriparius</name>
    <dbReference type="NCBI Taxonomy" id="422564"/>
    <lineage>
        <taxon>Eukaryota</taxon>
        <taxon>Viridiplantae</taxon>
        <taxon>Streptophyta</taxon>
        <taxon>Embryophyta</taxon>
        <taxon>Tracheophyta</taxon>
        <taxon>Spermatophyta</taxon>
        <taxon>Magnoliopsida</taxon>
        <taxon>Liliopsida</taxon>
        <taxon>Poales</taxon>
        <taxon>Poaceae</taxon>
        <taxon>PACMAD clade</taxon>
        <taxon>Panicoideae</taxon>
        <taxon>Andropogonodae</taxon>
        <taxon>Andropogoneae</taxon>
        <taxon>Saccharinae</taxon>
        <taxon>Miscanthus</taxon>
    </lineage>
</organism>